<accession>A0A4C1Z0E5</accession>
<dbReference type="OrthoDB" id="10017160at2759"/>
<keyword evidence="2" id="KW-1185">Reference proteome</keyword>
<dbReference type="Gene3D" id="3.30.420.10">
    <property type="entry name" value="Ribonuclease H-like superfamily/Ribonuclease H"/>
    <property type="match status" value="1"/>
</dbReference>
<gene>
    <name evidence="1" type="ORF">EVAR_68811_1</name>
</gene>
<reference evidence="1 2" key="1">
    <citation type="journal article" date="2019" name="Commun. Biol.">
        <title>The bagworm genome reveals a unique fibroin gene that provides high tensile strength.</title>
        <authorList>
            <person name="Kono N."/>
            <person name="Nakamura H."/>
            <person name="Ohtoshi R."/>
            <person name="Tomita M."/>
            <person name="Numata K."/>
            <person name="Arakawa K."/>
        </authorList>
    </citation>
    <scope>NUCLEOTIDE SEQUENCE [LARGE SCALE GENOMIC DNA]</scope>
</reference>
<dbReference type="InterPro" id="IPR036397">
    <property type="entry name" value="RNaseH_sf"/>
</dbReference>
<comment type="caution">
    <text evidence="1">The sequence shown here is derived from an EMBL/GenBank/DDBJ whole genome shotgun (WGS) entry which is preliminary data.</text>
</comment>
<dbReference type="EMBL" id="BGZK01001492">
    <property type="protein sequence ID" value="GBP81000.1"/>
    <property type="molecule type" value="Genomic_DNA"/>
</dbReference>
<proteinExistence type="predicted"/>
<organism evidence="1 2">
    <name type="scientific">Eumeta variegata</name>
    <name type="common">Bagworm moth</name>
    <name type="synonym">Eumeta japonica</name>
    <dbReference type="NCBI Taxonomy" id="151549"/>
    <lineage>
        <taxon>Eukaryota</taxon>
        <taxon>Metazoa</taxon>
        <taxon>Ecdysozoa</taxon>
        <taxon>Arthropoda</taxon>
        <taxon>Hexapoda</taxon>
        <taxon>Insecta</taxon>
        <taxon>Pterygota</taxon>
        <taxon>Neoptera</taxon>
        <taxon>Endopterygota</taxon>
        <taxon>Lepidoptera</taxon>
        <taxon>Glossata</taxon>
        <taxon>Ditrysia</taxon>
        <taxon>Tineoidea</taxon>
        <taxon>Psychidae</taxon>
        <taxon>Oiketicinae</taxon>
        <taxon>Eumeta</taxon>
    </lineage>
</organism>
<dbReference type="Proteomes" id="UP000299102">
    <property type="component" value="Unassembled WGS sequence"/>
</dbReference>
<name>A0A4C1Z0E5_EUMVA</name>
<sequence length="263" mass="30166">MGVDERITKFNMWNYLEVMTDDNADEAIAAAFRKSASCHTSAEKARFLECQKIELTGHPSYSPDLAPKDFYLFPIAKNKLRGQRFSGREEAVDAFKMHVLEIPQAEWKKCNKNWFLRIQMLHIDLKAKNCQFCMELWEAQKVSLDWKLVAVMDGDCRLFGRTSQQICWAPILIQIPTSSYAILSKHVRIVLVACIFFMWPEINSAFSVLVSEDCAAICYGIADGSHGAVEFFERFRPTAIVNFIADLDDNCVTSHVPYYYEIC</sequence>
<dbReference type="AlphaFoldDB" id="A0A4C1Z0E5"/>
<protein>
    <recommendedName>
        <fullName evidence="3">Mariner Mos1 transposase</fullName>
    </recommendedName>
</protein>
<dbReference type="GO" id="GO:0003676">
    <property type="term" value="F:nucleic acid binding"/>
    <property type="evidence" value="ECO:0007669"/>
    <property type="project" value="InterPro"/>
</dbReference>
<evidence type="ECO:0008006" key="3">
    <source>
        <dbReference type="Google" id="ProtNLM"/>
    </source>
</evidence>
<evidence type="ECO:0000313" key="1">
    <source>
        <dbReference type="EMBL" id="GBP81000.1"/>
    </source>
</evidence>
<evidence type="ECO:0000313" key="2">
    <source>
        <dbReference type="Proteomes" id="UP000299102"/>
    </source>
</evidence>
<dbReference type="STRING" id="151549.A0A4C1Z0E5"/>